<feature type="active site" evidence="5">
    <location>
        <position position="303"/>
    </location>
</feature>
<protein>
    <recommendedName>
        <fullName evidence="4">Aminopeptidase</fullName>
    </recommendedName>
</protein>
<dbReference type="Pfam" id="PF00112">
    <property type="entry name" value="Peptidase_C1"/>
    <property type="match status" value="1"/>
</dbReference>
<feature type="active site" evidence="5">
    <location>
        <position position="43"/>
    </location>
</feature>
<dbReference type="OrthoDB" id="9814054at2"/>
<dbReference type="SUPFAM" id="SSF54001">
    <property type="entry name" value="Cysteine proteinases"/>
    <property type="match status" value="1"/>
</dbReference>
<dbReference type="Proteomes" id="UP000294848">
    <property type="component" value="Unassembled WGS sequence"/>
</dbReference>
<dbReference type="InterPro" id="IPR038765">
    <property type="entry name" value="Papain-like_cys_pep_sf"/>
</dbReference>
<keyword evidence="2 4" id="KW-0378">Hydrolase</keyword>
<dbReference type="InterPro" id="IPR000668">
    <property type="entry name" value="Peptidase_C1A_C"/>
</dbReference>
<accession>A0A4R6GQW7</accession>
<evidence type="ECO:0000256" key="6">
    <source>
        <dbReference type="SAM" id="SignalP"/>
    </source>
</evidence>
<dbReference type="PANTHER" id="PTHR10363">
    <property type="entry name" value="BLEOMYCIN HYDROLASE"/>
    <property type="match status" value="1"/>
</dbReference>
<evidence type="ECO:0000259" key="7">
    <source>
        <dbReference type="Pfam" id="PF00112"/>
    </source>
</evidence>
<keyword evidence="4" id="KW-0031">Aminopeptidase</keyword>
<dbReference type="EMBL" id="SNWI01000009">
    <property type="protein sequence ID" value="TDN97742.1"/>
    <property type="molecule type" value="Genomic_DNA"/>
</dbReference>
<name>A0A4R6GQW7_9BACT</name>
<comment type="similarity">
    <text evidence="4">Belongs to the peptidase C1 family.</text>
</comment>
<evidence type="ECO:0000313" key="8">
    <source>
        <dbReference type="EMBL" id="TDN97742.1"/>
    </source>
</evidence>
<dbReference type="InterPro" id="IPR004134">
    <property type="entry name" value="Peptidase_C1B"/>
</dbReference>
<comment type="caution">
    <text evidence="8">The sequence shown here is derived from an EMBL/GenBank/DDBJ whole genome shotgun (WGS) entry which is preliminary data.</text>
</comment>
<reference evidence="8 9" key="1">
    <citation type="submission" date="2019-03" db="EMBL/GenBank/DDBJ databases">
        <title>Freshwater and sediment microbial communities from various areas in North America, analyzing microbe dynamics in response to fracking.</title>
        <authorList>
            <person name="Lamendella R."/>
        </authorList>
    </citation>
    <scope>NUCLEOTIDE SEQUENCE [LARGE SCALE GENOMIC DNA]</scope>
    <source>
        <strain evidence="8 9">114D</strain>
    </source>
</reference>
<dbReference type="Gene3D" id="3.90.70.10">
    <property type="entry name" value="Cysteine proteinases"/>
    <property type="match status" value="1"/>
</dbReference>
<dbReference type="GO" id="GO:0005737">
    <property type="term" value="C:cytoplasm"/>
    <property type="evidence" value="ECO:0007669"/>
    <property type="project" value="TreeGrafter"/>
</dbReference>
<keyword evidence="6" id="KW-0732">Signal</keyword>
<dbReference type="AlphaFoldDB" id="A0A4R6GQW7"/>
<keyword evidence="3 4" id="KW-0788">Thiol protease</keyword>
<organism evidence="8 9">
    <name type="scientific">Sunxiuqinia elliptica</name>
    <dbReference type="NCBI Taxonomy" id="655355"/>
    <lineage>
        <taxon>Bacteria</taxon>
        <taxon>Pseudomonadati</taxon>
        <taxon>Bacteroidota</taxon>
        <taxon>Bacteroidia</taxon>
        <taxon>Marinilabiliales</taxon>
        <taxon>Prolixibacteraceae</taxon>
        <taxon>Sunxiuqinia</taxon>
    </lineage>
</organism>
<dbReference type="PROSITE" id="PS00139">
    <property type="entry name" value="THIOL_PROTEASE_CYS"/>
    <property type="match status" value="1"/>
</dbReference>
<keyword evidence="1 4" id="KW-0645">Protease</keyword>
<feature type="chain" id="PRO_5020873861" description="Aminopeptidase" evidence="6">
    <location>
        <begin position="19"/>
        <end position="366"/>
    </location>
</feature>
<feature type="domain" description="Peptidase C1A papain C-terminal" evidence="7">
    <location>
        <begin position="30"/>
        <end position="73"/>
    </location>
</feature>
<dbReference type="RefSeq" id="WP_133466329.1">
    <property type="nucleotide sequence ID" value="NZ_SNWI01000009.1"/>
</dbReference>
<evidence type="ECO:0000256" key="4">
    <source>
        <dbReference type="PIRNR" id="PIRNR005700"/>
    </source>
</evidence>
<dbReference type="PIRSF" id="PIRSF005700">
    <property type="entry name" value="PepC"/>
    <property type="match status" value="1"/>
</dbReference>
<dbReference type="InterPro" id="IPR000169">
    <property type="entry name" value="Pept_cys_AS"/>
</dbReference>
<feature type="signal peptide" evidence="6">
    <location>
        <begin position="1"/>
        <end position="18"/>
    </location>
</feature>
<dbReference type="GO" id="GO:0070005">
    <property type="term" value="F:cysteine-type aminopeptidase activity"/>
    <property type="evidence" value="ECO:0007669"/>
    <property type="project" value="InterPro"/>
</dbReference>
<evidence type="ECO:0000256" key="3">
    <source>
        <dbReference type="ARBA" id="ARBA00022807"/>
    </source>
</evidence>
<feature type="active site" evidence="5">
    <location>
        <position position="324"/>
    </location>
</feature>
<evidence type="ECO:0000256" key="1">
    <source>
        <dbReference type="ARBA" id="ARBA00022670"/>
    </source>
</evidence>
<gene>
    <name evidence="8" type="ORF">DET52_109144</name>
</gene>
<dbReference type="GO" id="GO:0043418">
    <property type="term" value="P:homocysteine catabolic process"/>
    <property type="evidence" value="ECO:0007669"/>
    <property type="project" value="TreeGrafter"/>
</dbReference>
<sequence>MKAILTSCLCLFSLCLFSQENDFENIVLNQTTSVKDQEETGACWAYAACSFLESELLRMNKGEYDLSEAFLVYYAYLDKALNFFLRQSKANFATGALSHDAIEIINKKGMVPNKFFKGQYLKDGEVNYFEMHDILEASLNSILKIEHPSIDWLKHFEGLLISYLGKAPDQIELNDETITPAYFFESSGLNLQDYISLTSYTHHPYNSKFILEVPDNYSNGEFYNLPLDKLVEVIDTALLNGYTFIWDGDVSEPTFSTHKKGLAMLPKVNKQGKLIFEINIREIEATQELRQIQFQRLKTTDDHLMHCVGTAQSTNGTKFYIMKNSWGTVGPYDGYTYMSEAYLRMKTVSIMLNKKGILKDIKVTVN</sequence>
<evidence type="ECO:0000313" key="9">
    <source>
        <dbReference type="Proteomes" id="UP000294848"/>
    </source>
</evidence>
<dbReference type="Pfam" id="PF03051">
    <property type="entry name" value="Peptidase_C1_2"/>
    <property type="match status" value="1"/>
</dbReference>
<dbReference type="GO" id="GO:0009636">
    <property type="term" value="P:response to toxic substance"/>
    <property type="evidence" value="ECO:0007669"/>
    <property type="project" value="TreeGrafter"/>
</dbReference>
<dbReference type="PANTHER" id="PTHR10363:SF2">
    <property type="entry name" value="BLEOMYCIN HYDROLASE"/>
    <property type="match status" value="1"/>
</dbReference>
<dbReference type="GO" id="GO:0006508">
    <property type="term" value="P:proteolysis"/>
    <property type="evidence" value="ECO:0007669"/>
    <property type="project" value="UniProtKB-KW"/>
</dbReference>
<proteinExistence type="inferred from homology"/>
<evidence type="ECO:0000256" key="5">
    <source>
        <dbReference type="PIRSR" id="PIRSR005700-1"/>
    </source>
</evidence>
<evidence type="ECO:0000256" key="2">
    <source>
        <dbReference type="ARBA" id="ARBA00022801"/>
    </source>
</evidence>